<feature type="coiled-coil region" evidence="2">
    <location>
        <begin position="60"/>
        <end position="106"/>
    </location>
</feature>
<comment type="similarity">
    <text evidence="1">Belongs to the UPF0342 family.</text>
</comment>
<keyword evidence="2" id="KW-0175">Coiled coil</keyword>
<gene>
    <name evidence="3" type="ORF">L2716_00340</name>
</gene>
<proteinExistence type="inferred from homology"/>
<evidence type="ECO:0000256" key="1">
    <source>
        <dbReference type="HAMAP-Rule" id="MF_01526"/>
    </source>
</evidence>
<dbReference type="Pfam" id="PF06133">
    <property type="entry name" value="Com_YlbF"/>
    <property type="match status" value="1"/>
</dbReference>
<dbReference type="EMBL" id="JAKIJS010000001">
    <property type="protein sequence ID" value="MCF6136154.1"/>
    <property type="molecule type" value="Genomic_DNA"/>
</dbReference>
<organism evidence="3 4">
    <name type="scientific">Pseudalkalibacillus berkeleyi</name>
    <dbReference type="NCBI Taxonomy" id="1069813"/>
    <lineage>
        <taxon>Bacteria</taxon>
        <taxon>Bacillati</taxon>
        <taxon>Bacillota</taxon>
        <taxon>Bacilli</taxon>
        <taxon>Bacillales</taxon>
        <taxon>Fictibacillaceae</taxon>
        <taxon>Pseudalkalibacillus</taxon>
    </lineage>
</organism>
<keyword evidence="4" id="KW-1185">Reference proteome</keyword>
<dbReference type="InterPro" id="IPR023378">
    <property type="entry name" value="YheA/YmcA-like_dom_sf"/>
</dbReference>
<dbReference type="SUPFAM" id="SSF158622">
    <property type="entry name" value="YheA/YmcA-like"/>
    <property type="match status" value="1"/>
</dbReference>
<dbReference type="HAMAP" id="MF_01526">
    <property type="entry name" value="UPF0342"/>
    <property type="match status" value="1"/>
</dbReference>
<comment type="caution">
    <text evidence="3">The sequence shown here is derived from an EMBL/GenBank/DDBJ whole genome shotgun (WGS) entry which is preliminary data.</text>
</comment>
<dbReference type="Gene3D" id="1.20.1500.10">
    <property type="entry name" value="YheA/YmcA-like"/>
    <property type="match status" value="1"/>
</dbReference>
<evidence type="ECO:0000313" key="4">
    <source>
        <dbReference type="Proteomes" id="UP001649381"/>
    </source>
</evidence>
<dbReference type="RefSeq" id="WP_236330375.1">
    <property type="nucleotide sequence ID" value="NZ_JAKIJS010000001.1"/>
</dbReference>
<accession>A0ABS9GX09</accession>
<evidence type="ECO:0000313" key="3">
    <source>
        <dbReference type="EMBL" id="MCF6136154.1"/>
    </source>
</evidence>
<evidence type="ECO:0000256" key="2">
    <source>
        <dbReference type="SAM" id="Coils"/>
    </source>
</evidence>
<sequence>MSKNVHDAAYNLENALRESDDFKELQSLYDQVNADESTKNMFDNFRNLQVELQQKQMQGQQITEEEAQQAQQTFELVQQNEVISKLMNAEQRVSQLIQDINKIVTKPLEELYGNPEDPQQ</sequence>
<dbReference type="InterPro" id="IPR010368">
    <property type="entry name" value="Com_YlbF"/>
</dbReference>
<reference evidence="3 4" key="1">
    <citation type="submission" date="2022-01" db="EMBL/GenBank/DDBJ databases">
        <title>Alkalihalobacillus sp. EGI L200015, a novel bacterium isolated from a salt lake sediment.</title>
        <authorList>
            <person name="Gao L."/>
            <person name="Fang B.-Z."/>
            <person name="Li W.-J."/>
        </authorList>
    </citation>
    <scope>NUCLEOTIDE SEQUENCE [LARGE SCALE GENOMIC DNA]</scope>
    <source>
        <strain evidence="3 4">KCTC 12718</strain>
    </source>
</reference>
<dbReference type="Proteomes" id="UP001649381">
    <property type="component" value="Unassembled WGS sequence"/>
</dbReference>
<protein>
    <recommendedName>
        <fullName evidence="1">UPF0342 protein L2716_00340</fullName>
    </recommendedName>
</protein>
<name>A0ABS9GX09_9BACL</name>